<evidence type="ECO:0000259" key="2">
    <source>
        <dbReference type="Pfam" id="PF26107"/>
    </source>
</evidence>
<dbReference type="EMBL" id="EQ975192">
    <property type="protein sequence ID" value="EEF27726.1"/>
    <property type="molecule type" value="Genomic_DNA"/>
</dbReference>
<feature type="domain" description="DNA-binding transcriptional repressor CapW C-terminal dimerisation" evidence="2">
    <location>
        <begin position="212"/>
        <end position="269"/>
    </location>
</feature>
<dbReference type="PROSITE" id="PS52050">
    <property type="entry name" value="WYL"/>
    <property type="match status" value="1"/>
</dbReference>
<dbReference type="PIRSF" id="PIRSF015558">
    <property type="entry name" value="Txn_reg_DeoR_prd"/>
    <property type="match status" value="1"/>
</dbReference>
<dbReference type="AlphaFoldDB" id="B9T8U3"/>
<dbReference type="InterPro" id="IPR026881">
    <property type="entry name" value="WYL_dom"/>
</dbReference>
<organism evidence="4 5">
    <name type="scientific">Ricinus communis</name>
    <name type="common">Castor bean</name>
    <dbReference type="NCBI Taxonomy" id="3988"/>
    <lineage>
        <taxon>Eukaryota</taxon>
        <taxon>Viridiplantae</taxon>
        <taxon>Streptophyta</taxon>
        <taxon>Embryophyta</taxon>
        <taxon>Tracheophyta</taxon>
        <taxon>Spermatophyta</taxon>
        <taxon>Magnoliopsida</taxon>
        <taxon>eudicotyledons</taxon>
        <taxon>Gunneridae</taxon>
        <taxon>Pentapetalae</taxon>
        <taxon>rosids</taxon>
        <taxon>fabids</taxon>
        <taxon>Malpighiales</taxon>
        <taxon>Euphorbiaceae</taxon>
        <taxon>Acalyphoideae</taxon>
        <taxon>Acalypheae</taxon>
        <taxon>Ricinus</taxon>
    </lineage>
</organism>
<dbReference type="Pfam" id="PF26107">
    <property type="entry name" value="BrxR_CTD"/>
    <property type="match status" value="1"/>
</dbReference>
<reference evidence="5" key="1">
    <citation type="journal article" date="2010" name="Nat. Biotechnol.">
        <title>Draft genome sequence of the oilseed species Ricinus communis.</title>
        <authorList>
            <person name="Chan A.P."/>
            <person name="Crabtree J."/>
            <person name="Zhao Q."/>
            <person name="Lorenzi H."/>
            <person name="Orvis J."/>
            <person name="Puiu D."/>
            <person name="Melake-Berhan A."/>
            <person name="Jones K.M."/>
            <person name="Redman J."/>
            <person name="Chen G."/>
            <person name="Cahoon E.B."/>
            <person name="Gedil M."/>
            <person name="Stanke M."/>
            <person name="Haas B.J."/>
            <person name="Wortman J.R."/>
            <person name="Fraser-Liggett C.M."/>
            <person name="Ravel J."/>
            <person name="Rabinowicz P.D."/>
        </authorList>
    </citation>
    <scope>NUCLEOTIDE SEQUENCE [LARGE SCALE GENOMIC DNA]</scope>
    <source>
        <strain evidence="5">cv. Hale</strain>
    </source>
</reference>
<gene>
    <name evidence="4" type="ORF">RCOM_0044690</name>
</gene>
<proteinExistence type="predicted"/>
<accession>B9T8U3</accession>
<sequence>MTQALDKICFSQRQRLTFIESIAYWEGAVDRNRVSLAFKVSENHVTKDFRLYKEAFPGNLQYDESHRAYRPSRRFKPFIGQGSAEEYLALLRAHVEQNNGNSIPMPEYIQADITPSPQSIVSTPILNAFTRAIAGGTGLNIQYQSMSSTKPKSRKIWPHALVFGGTRWHARVYDAEHQTWIDVVLQRVLSAKPIIDLHPALGLKDKQWETKISIDVIPRRTLTVDQANVVAKEFGMSKTVDGWAWEVKLRECLVGYFIYLYRLDVKDDIHRRIELKLPDISDRYLSSMN</sequence>
<feature type="domain" description="DNA-binding transcriptional repressor CapW winged helix-turn-helix" evidence="3">
    <location>
        <begin position="12"/>
        <end position="92"/>
    </location>
</feature>
<feature type="domain" description="WYL" evidence="1">
    <location>
        <begin position="125"/>
        <end position="192"/>
    </location>
</feature>
<name>B9T8U3_RICCO</name>
<evidence type="ECO:0000313" key="4">
    <source>
        <dbReference type="EMBL" id="EEF27726.1"/>
    </source>
</evidence>
<keyword evidence="5" id="KW-1185">Reference proteome</keyword>
<evidence type="ECO:0000313" key="5">
    <source>
        <dbReference type="Proteomes" id="UP000008311"/>
    </source>
</evidence>
<dbReference type="Pfam" id="PF13280">
    <property type="entry name" value="WYL"/>
    <property type="match status" value="1"/>
</dbReference>
<dbReference type="InParanoid" id="B9T8U3"/>
<evidence type="ECO:0000259" key="1">
    <source>
        <dbReference type="Pfam" id="PF13280"/>
    </source>
</evidence>
<dbReference type="Pfam" id="PF26109">
    <property type="entry name" value="WHD_BrxR"/>
    <property type="match status" value="1"/>
</dbReference>
<evidence type="ECO:0000259" key="3">
    <source>
        <dbReference type="Pfam" id="PF26109"/>
    </source>
</evidence>
<dbReference type="InterPro" id="IPR059019">
    <property type="entry name" value="WHD_CapW"/>
</dbReference>
<dbReference type="InterPro" id="IPR059020">
    <property type="entry name" value="CapW_CTD"/>
</dbReference>
<dbReference type="Proteomes" id="UP000008311">
    <property type="component" value="Unassembled WGS sequence"/>
</dbReference>
<protein>
    <submittedName>
        <fullName evidence="4">Uncharacterized protein</fullName>
    </submittedName>
</protein>
<dbReference type="InterPro" id="IPR016634">
    <property type="entry name" value="CapW-like"/>
</dbReference>